<dbReference type="GO" id="GO:0051603">
    <property type="term" value="P:proteolysis involved in protein catabolic process"/>
    <property type="evidence" value="ECO:0007669"/>
    <property type="project" value="TreeGrafter"/>
</dbReference>
<dbReference type="InterPro" id="IPR001915">
    <property type="entry name" value="Peptidase_M48"/>
</dbReference>
<keyword evidence="5 6" id="KW-0482">Metalloprotease</keyword>
<comment type="cofactor">
    <cofactor evidence="6">
        <name>Zn(2+)</name>
        <dbReference type="ChEBI" id="CHEBI:29105"/>
    </cofactor>
    <text evidence="6">Binds 1 zinc ion per subunit.</text>
</comment>
<feature type="domain" description="Peptidase M48" evidence="8">
    <location>
        <begin position="108"/>
        <end position="167"/>
    </location>
</feature>
<feature type="compositionally biased region" description="Basic and acidic residues" evidence="7">
    <location>
        <begin position="166"/>
        <end position="177"/>
    </location>
</feature>
<dbReference type="AlphaFoldDB" id="A0AA88RVC2"/>
<keyword evidence="10" id="KW-1185">Reference proteome</keyword>
<dbReference type="GO" id="GO:0016020">
    <property type="term" value="C:membrane"/>
    <property type="evidence" value="ECO:0007669"/>
    <property type="project" value="TreeGrafter"/>
</dbReference>
<evidence type="ECO:0000313" key="10">
    <source>
        <dbReference type="Proteomes" id="UP001188597"/>
    </source>
</evidence>
<dbReference type="Pfam" id="PF01435">
    <property type="entry name" value="Peptidase_M48"/>
    <property type="match status" value="1"/>
</dbReference>
<evidence type="ECO:0000256" key="4">
    <source>
        <dbReference type="ARBA" id="ARBA00022833"/>
    </source>
</evidence>
<evidence type="ECO:0000256" key="6">
    <source>
        <dbReference type="RuleBase" id="RU003983"/>
    </source>
</evidence>
<evidence type="ECO:0000313" key="9">
    <source>
        <dbReference type="EMBL" id="KAK2996978.1"/>
    </source>
</evidence>
<evidence type="ECO:0000256" key="7">
    <source>
        <dbReference type="SAM" id="MobiDB-lite"/>
    </source>
</evidence>
<keyword evidence="3 6" id="KW-0378">Hydrolase</keyword>
<dbReference type="EMBL" id="JAVXUP010004539">
    <property type="protein sequence ID" value="KAK2996978.1"/>
    <property type="molecule type" value="Genomic_DNA"/>
</dbReference>
<reference evidence="9" key="1">
    <citation type="submission" date="2022-12" db="EMBL/GenBank/DDBJ databases">
        <title>Draft genome assemblies for two species of Escallonia (Escalloniales).</title>
        <authorList>
            <person name="Chanderbali A."/>
            <person name="Dervinis C."/>
            <person name="Anghel I."/>
            <person name="Soltis D."/>
            <person name="Soltis P."/>
            <person name="Zapata F."/>
        </authorList>
    </citation>
    <scope>NUCLEOTIDE SEQUENCE</scope>
    <source>
        <strain evidence="9">UCBG64.0493</strain>
        <tissue evidence="9">Leaf</tissue>
    </source>
</reference>
<organism evidence="9 10">
    <name type="scientific">Escallonia herrerae</name>
    <dbReference type="NCBI Taxonomy" id="1293975"/>
    <lineage>
        <taxon>Eukaryota</taxon>
        <taxon>Viridiplantae</taxon>
        <taxon>Streptophyta</taxon>
        <taxon>Embryophyta</taxon>
        <taxon>Tracheophyta</taxon>
        <taxon>Spermatophyta</taxon>
        <taxon>Magnoliopsida</taxon>
        <taxon>eudicotyledons</taxon>
        <taxon>Gunneridae</taxon>
        <taxon>Pentapetalae</taxon>
        <taxon>asterids</taxon>
        <taxon>campanulids</taxon>
        <taxon>Escalloniales</taxon>
        <taxon>Escalloniaceae</taxon>
        <taxon>Escallonia</taxon>
    </lineage>
</organism>
<evidence type="ECO:0000256" key="5">
    <source>
        <dbReference type="ARBA" id="ARBA00023049"/>
    </source>
</evidence>
<comment type="similarity">
    <text evidence="6">Belongs to the peptidase M48 family.</text>
</comment>
<protein>
    <recommendedName>
        <fullName evidence="8">Peptidase M48 domain-containing protein</fullName>
    </recommendedName>
</protein>
<feature type="region of interest" description="Disordered" evidence="7">
    <location>
        <begin position="149"/>
        <end position="188"/>
    </location>
</feature>
<gene>
    <name evidence="9" type="ORF">RJ639_025761</name>
</gene>
<feature type="compositionally biased region" description="Polar residues" evidence="7">
    <location>
        <begin position="178"/>
        <end position="188"/>
    </location>
</feature>
<evidence type="ECO:0000259" key="8">
    <source>
        <dbReference type="Pfam" id="PF01435"/>
    </source>
</evidence>
<dbReference type="PANTHER" id="PTHR22726">
    <property type="entry name" value="METALLOENDOPEPTIDASE OMA1"/>
    <property type="match status" value="1"/>
</dbReference>
<proteinExistence type="inferred from homology"/>
<dbReference type="InterPro" id="IPR051156">
    <property type="entry name" value="Mito/Outer_Membr_Metalloprot"/>
</dbReference>
<evidence type="ECO:0000256" key="3">
    <source>
        <dbReference type="ARBA" id="ARBA00022801"/>
    </source>
</evidence>
<feature type="non-terminal residue" evidence="9">
    <location>
        <position position="1"/>
    </location>
</feature>
<dbReference type="GO" id="GO:0046872">
    <property type="term" value="F:metal ion binding"/>
    <property type="evidence" value="ECO:0007669"/>
    <property type="project" value="UniProtKB-KW"/>
</dbReference>
<accession>A0AA88RVC2</accession>
<name>A0AA88RVC2_9ASTE</name>
<evidence type="ECO:0000256" key="2">
    <source>
        <dbReference type="ARBA" id="ARBA00022723"/>
    </source>
</evidence>
<evidence type="ECO:0000256" key="1">
    <source>
        <dbReference type="ARBA" id="ARBA00022670"/>
    </source>
</evidence>
<comment type="caution">
    <text evidence="9">The sequence shown here is derived from an EMBL/GenBank/DDBJ whole genome shotgun (WGS) entry which is preliminary data.</text>
</comment>
<keyword evidence="1 6" id="KW-0645">Protease</keyword>
<keyword evidence="4 6" id="KW-0862">Zinc</keyword>
<keyword evidence="2" id="KW-0479">Metal-binding</keyword>
<sequence length="188" mass="21479">INFKTDWKEFQEKPKGKIFPPNSPESKRVQLILQRILEGLHSGLKIENEVRVMGMRPNIGKVFLKYSEGVYSGQDGHGVAQHLSEKLMTSVWISAQVGEFIEPLVEEFVECYLSRRRELEADYIGLMIMASAGYDPRAATTFYKSLPDESYSLTHPSGSRRSKMLNRPEVHPDEQSKRVSSSQKYPKV</sequence>
<dbReference type="Proteomes" id="UP001188597">
    <property type="component" value="Unassembled WGS sequence"/>
</dbReference>
<dbReference type="GO" id="GO:0004222">
    <property type="term" value="F:metalloendopeptidase activity"/>
    <property type="evidence" value="ECO:0007669"/>
    <property type="project" value="InterPro"/>
</dbReference>
<dbReference type="PANTHER" id="PTHR22726:SF1">
    <property type="entry name" value="METALLOENDOPEPTIDASE OMA1, MITOCHONDRIAL"/>
    <property type="match status" value="1"/>
</dbReference>